<evidence type="ECO:0000313" key="8">
    <source>
        <dbReference type="EMBL" id="SHD78684.1"/>
    </source>
</evidence>
<dbReference type="InterPro" id="IPR015421">
    <property type="entry name" value="PyrdxlP-dep_Trfase_major"/>
</dbReference>
<dbReference type="Pfam" id="PF00266">
    <property type="entry name" value="Aminotran_5"/>
    <property type="match status" value="1"/>
</dbReference>
<evidence type="ECO:0000259" key="7">
    <source>
        <dbReference type="Pfam" id="PF21478"/>
    </source>
</evidence>
<dbReference type="Gene3D" id="3.40.640.10">
    <property type="entry name" value="Type I PLP-dependent aspartate aminotransferase-like (Major domain)"/>
    <property type="match status" value="1"/>
</dbReference>
<accession>A0A1M4PT19</accession>
<feature type="domain" description="Aminotransferase class V" evidence="6">
    <location>
        <begin position="177"/>
        <end position="298"/>
    </location>
</feature>
<proteinExistence type="predicted"/>
<evidence type="ECO:0000256" key="3">
    <source>
        <dbReference type="ARBA" id="ARBA00022898"/>
    </source>
</evidence>
<dbReference type="PANTHER" id="PTHR11773">
    <property type="entry name" value="GLYCINE DEHYDROGENASE, DECARBOXYLATING"/>
    <property type="match status" value="1"/>
</dbReference>
<keyword evidence="3" id="KW-0663">Pyridoxal phosphate</keyword>
<dbReference type="GO" id="GO:0019464">
    <property type="term" value="P:glycine decarboxylation via glycine cleavage system"/>
    <property type="evidence" value="ECO:0007669"/>
    <property type="project" value="TreeGrafter"/>
</dbReference>
<dbReference type="GO" id="GO:0030170">
    <property type="term" value="F:pyridoxal phosphate binding"/>
    <property type="evidence" value="ECO:0007669"/>
    <property type="project" value="TreeGrafter"/>
</dbReference>
<evidence type="ECO:0000259" key="6">
    <source>
        <dbReference type="Pfam" id="PF00266"/>
    </source>
</evidence>
<keyword evidence="4 8" id="KW-0560">Oxidoreductase</keyword>
<keyword evidence="9" id="KW-1185">Reference proteome</keyword>
<evidence type="ECO:0000313" key="9">
    <source>
        <dbReference type="Proteomes" id="UP000245423"/>
    </source>
</evidence>
<dbReference type="AlphaFoldDB" id="A0A1M4PT19"/>
<dbReference type="InterPro" id="IPR049316">
    <property type="entry name" value="GDC-P_C"/>
</dbReference>
<dbReference type="Pfam" id="PF21478">
    <property type="entry name" value="GcvP2_C"/>
    <property type="match status" value="1"/>
</dbReference>
<evidence type="ECO:0000256" key="1">
    <source>
        <dbReference type="ARBA" id="ARBA00003788"/>
    </source>
</evidence>
<dbReference type="GO" id="GO:0016594">
    <property type="term" value="F:glycine binding"/>
    <property type="evidence" value="ECO:0007669"/>
    <property type="project" value="TreeGrafter"/>
</dbReference>
<evidence type="ECO:0000256" key="4">
    <source>
        <dbReference type="ARBA" id="ARBA00023002"/>
    </source>
</evidence>
<protein>
    <recommendedName>
        <fullName evidence="2">glycine dehydrogenase (aminomethyl-transferring)</fullName>
        <ecNumber evidence="2">1.4.4.2</ecNumber>
    </recommendedName>
</protein>
<dbReference type="GO" id="GO:0004375">
    <property type="term" value="F:glycine dehydrogenase (decarboxylating) activity"/>
    <property type="evidence" value="ECO:0007669"/>
    <property type="project" value="UniProtKB-EC"/>
</dbReference>
<reference evidence="8 9" key="1">
    <citation type="submission" date="2016-11" db="EMBL/GenBank/DDBJ databases">
        <authorList>
            <person name="Manzoor S."/>
        </authorList>
    </citation>
    <scope>NUCLEOTIDE SEQUENCE [LARGE SCALE GENOMIC DNA]</scope>
    <source>
        <strain evidence="8">Clostridium ultunense strain Esp</strain>
    </source>
</reference>
<gene>
    <name evidence="8" type="primary">gcvPB</name>
    <name evidence="8" type="ORF">CUESP1_3363</name>
</gene>
<sequence>MSKDVKLRDFHQAKWDEPIIFELSIPGQRGILIPEVDDEIKDRVGNINEIVPRNIKRDKRPVLPEIAQPQVLRHFLRLSQETLGQEINIDIGLGTCTMKYSPKINEQFVRHHKFSELHPLQDEETTQGVLEIIYKTEALLKEISGMDAFTFQPGGGAQAVYSNASILKAYHTDRGEGKQRNEIITTVLSHPVNAAAPHTKGFKVINLIPEGDTGYPSLEQLKSVVSEKTAGMFITNPEDTGIFNPLIKEMVDIVHEAGGLCVADIADANGLFGISRAKEVGYDMCHYNLHKAFSSPHGSMGPCCGAQGVKDFLAKYLPVPIVKNDGEKYYLDYNRPDSIGKVRKFYGVIAAVLRAYCWIMAIGADGLKEVSELSILNNNYLMKRLLTEVKGISAPWSEGQFRMEQVRYSWEKLKEDTGVGTEDVERRCIDYGLQEFYQSHPPYLVPEPFTPEPNETYSKMEIDEYANIFKKISEEAYENPELVKTAPHNASISLIHQSAITDPEDLIVTWRVYKRRKGLK</sequence>
<dbReference type="Gene3D" id="3.90.1150.10">
    <property type="entry name" value="Aspartate Aminotransferase, domain 1"/>
    <property type="match status" value="1"/>
</dbReference>
<dbReference type="Proteomes" id="UP000245423">
    <property type="component" value="Chromosome 1"/>
</dbReference>
<dbReference type="InterPro" id="IPR000192">
    <property type="entry name" value="Aminotrans_V_dom"/>
</dbReference>
<dbReference type="OrthoDB" id="9801272at2"/>
<dbReference type="Gene3D" id="6.20.440.10">
    <property type="match status" value="1"/>
</dbReference>
<organism evidence="8 9">
    <name type="scientific">[Clostridium] ultunense Esp</name>
    <dbReference type="NCBI Taxonomy" id="1288971"/>
    <lineage>
        <taxon>Bacteria</taxon>
        <taxon>Bacillati</taxon>
        <taxon>Bacillota</taxon>
        <taxon>Tissierellia</taxon>
        <taxon>Tissierellales</taxon>
        <taxon>Tepidimicrobiaceae</taxon>
        <taxon>Schnuerera</taxon>
    </lineage>
</organism>
<dbReference type="GO" id="GO:0005960">
    <property type="term" value="C:glycine cleavage complex"/>
    <property type="evidence" value="ECO:0007669"/>
    <property type="project" value="TreeGrafter"/>
</dbReference>
<dbReference type="PANTHER" id="PTHR11773:SF1">
    <property type="entry name" value="GLYCINE DEHYDROGENASE (DECARBOXYLATING), MITOCHONDRIAL"/>
    <property type="match status" value="1"/>
</dbReference>
<dbReference type="EC" id="1.4.4.2" evidence="2"/>
<dbReference type="InterPro" id="IPR020581">
    <property type="entry name" value="GDC_P"/>
</dbReference>
<feature type="domain" description="Glycine dehydrogenase C-terminal" evidence="7">
    <location>
        <begin position="371"/>
        <end position="478"/>
    </location>
</feature>
<evidence type="ECO:0000256" key="5">
    <source>
        <dbReference type="ARBA" id="ARBA00049026"/>
    </source>
</evidence>
<dbReference type="InterPro" id="IPR015422">
    <property type="entry name" value="PyrdxlP-dep_Trfase_small"/>
</dbReference>
<dbReference type="InterPro" id="IPR015424">
    <property type="entry name" value="PyrdxlP-dep_Trfase"/>
</dbReference>
<comment type="function">
    <text evidence="1">The glycine cleavage system catalyzes the degradation of glycine. The P protein binds the alpha-amino group of glycine through its pyridoxal phosphate cofactor; CO(2) is released and the remaining methylamine moiety is then transferred to the lipoamide cofactor of the H protein.</text>
</comment>
<dbReference type="GO" id="GO:0005829">
    <property type="term" value="C:cytosol"/>
    <property type="evidence" value="ECO:0007669"/>
    <property type="project" value="TreeGrafter"/>
</dbReference>
<evidence type="ECO:0000256" key="2">
    <source>
        <dbReference type="ARBA" id="ARBA00012134"/>
    </source>
</evidence>
<dbReference type="NCBIfam" id="NF003346">
    <property type="entry name" value="PRK04366.1"/>
    <property type="match status" value="1"/>
</dbReference>
<comment type="catalytic activity">
    <reaction evidence="5">
        <text>N(6)-[(R)-lipoyl]-L-lysyl-[glycine-cleavage complex H protein] + glycine + H(+) = N(6)-[(R)-S(8)-aminomethyldihydrolipoyl]-L-lysyl-[glycine-cleavage complex H protein] + CO2</text>
        <dbReference type="Rhea" id="RHEA:24304"/>
        <dbReference type="Rhea" id="RHEA-COMP:10494"/>
        <dbReference type="Rhea" id="RHEA-COMP:10495"/>
        <dbReference type="ChEBI" id="CHEBI:15378"/>
        <dbReference type="ChEBI" id="CHEBI:16526"/>
        <dbReference type="ChEBI" id="CHEBI:57305"/>
        <dbReference type="ChEBI" id="CHEBI:83099"/>
        <dbReference type="ChEBI" id="CHEBI:83143"/>
        <dbReference type="EC" id="1.4.4.2"/>
    </reaction>
</comment>
<name>A0A1M4PT19_9FIRM</name>
<dbReference type="SUPFAM" id="SSF53383">
    <property type="entry name" value="PLP-dependent transferases"/>
    <property type="match status" value="1"/>
</dbReference>
<dbReference type="EMBL" id="LT669839">
    <property type="protein sequence ID" value="SHD78684.1"/>
    <property type="molecule type" value="Genomic_DNA"/>
</dbReference>
<dbReference type="RefSeq" id="WP_025642788.1">
    <property type="nucleotide sequence ID" value="NZ_LT669839.1"/>
</dbReference>